<feature type="compositionally biased region" description="Pro residues" evidence="22">
    <location>
        <begin position="188"/>
        <end position="204"/>
    </location>
</feature>
<keyword evidence="4" id="KW-1017">Isopeptide bond</keyword>
<feature type="compositionally biased region" description="Polar residues" evidence="22">
    <location>
        <begin position="535"/>
        <end position="559"/>
    </location>
</feature>
<dbReference type="GO" id="GO:0070585">
    <property type="term" value="P:protein localization to mitochondrion"/>
    <property type="evidence" value="ECO:0007669"/>
    <property type="project" value="UniProtKB-ARBA"/>
</dbReference>
<dbReference type="InterPro" id="IPR042144">
    <property type="entry name" value="CARD_IPS1"/>
</dbReference>
<evidence type="ECO:0000256" key="1">
    <source>
        <dbReference type="ARBA" id="ARBA00004275"/>
    </source>
</evidence>
<protein>
    <recommendedName>
        <fullName evidence="19">Mitochondrial antiviral-signaling protein</fullName>
    </recommendedName>
    <alternativeName>
        <fullName evidence="20">Interferon beta promoter stimulator protein 1</fullName>
    </alternativeName>
    <alternativeName>
        <fullName evidence="21">Virus-induced-signaling adapter</fullName>
    </alternativeName>
</protein>
<keyword evidence="26" id="KW-1185">Reference proteome</keyword>
<organism evidence="25 26">
    <name type="scientific">Coregonus suidteri</name>
    <dbReference type="NCBI Taxonomy" id="861788"/>
    <lineage>
        <taxon>Eukaryota</taxon>
        <taxon>Metazoa</taxon>
        <taxon>Chordata</taxon>
        <taxon>Craniata</taxon>
        <taxon>Vertebrata</taxon>
        <taxon>Euteleostomi</taxon>
        <taxon>Actinopterygii</taxon>
        <taxon>Neopterygii</taxon>
        <taxon>Teleostei</taxon>
        <taxon>Protacanthopterygii</taxon>
        <taxon>Salmoniformes</taxon>
        <taxon>Salmonidae</taxon>
        <taxon>Coregoninae</taxon>
        <taxon>Coregonus</taxon>
    </lineage>
</organism>
<proteinExistence type="predicted"/>
<keyword evidence="16" id="KW-0564">Palmitate</keyword>
<keyword evidence="14" id="KW-0496">Mitochondrion</keyword>
<dbReference type="Gene3D" id="1.10.533.10">
    <property type="entry name" value="Death Domain, Fas"/>
    <property type="match status" value="1"/>
</dbReference>
<keyword evidence="13" id="KW-0051">Antiviral defense</keyword>
<comment type="caution">
    <text evidence="25">The sequence shown here is derived from an EMBL/GenBank/DDBJ whole genome shotgun (WGS) entry which is preliminary data.</text>
</comment>
<keyword evidence="17" id="KW-0576">Peroxisome</keyword>
<evidence type="ECO:0000256" key="19">
    <source>
        <dbReference type="ARBA" id="ARBA00071084"/>
    </source>
</evidence>
<dbReference type="GO" id="GO:0032755">
    <property type="term" value="P:positive regulation of interleukin-6 production"/>
    <property type="evidence" value="ECO:0007669"/>
    <property type="project" value="UniProtKB-ARBA"/>
</dbReference>
<dbReference type="GO" id="GO:1900063">
    <property type="term" value="P:regulation of peroxisome organization"/>
    <property type="evidence" value="ECO:0007669"/>
    <property type="project" value="UniProtKB-ARBA"/>
</dbReference>
<dbReference type="EMBL" id="JAGTTL010000020">
    <property type="protein sequence ID" value="KAK6306808.1"/>
    <property type="molecule type" value="Genomic_DNA"/>
</dbReference>
<keyword evidence="10" id="KW-0832">Ubl conjugation</keyword>
<dbReference type="GO" id="GO:0051607">
    <property type="term" value="P:defense response to virus"/>
    <property type="evidence" value="ECO:0007669"/>
    <property type="project" value="UniProtKB-KW"/>
</dbReference>
<dbReference type="InterPro" id="IPR011029">
    <property type="entry name" value="DEATH-like_dom_sf"/>
</dbReference>
<keyword evidence="6" id="KW-0945">Host-virus interaction</keyword>
<dbReference type="GO" id="GO:1900227">
    <property type="term" value="P:positive regulation of NLRP3 inflammasome complex assembly"/>
    <property type="evidence" value="ECO:0007669"/>
    <property type="project" value="UniProtKB-ARBA"/>
</dbReference>
<accession>A0AAN8L7X5</accession>
<dbReference type="Pfam" id="PF16739">
    <property type="entry name" value="CARD_2"/>
    <property type="match status" value="1"/>
</dbReference>
<evidence type="ECO:0000256" key="22">
    <source>
        <dbReference type="SAM" id="MobiDB-lite"/>
    </source>
</evidence>
<evidence type="ECO:0000256" key="6">
    <source>
        <dbReference type="ARBA" id="ARBA00022581"/>
    </source>
</evidence>
<evidence type="ECO:0000256" key="23">
    <source>
        <dbReference type="SAM" id="Phobius"/>
    </source>
</evidence>
<evidence type="ECO:0000256" key="17">
    <source>
        <dbReference type="ARBA" id="ARBA00023140"/>
    </source>
</evidence>
<evidence type="ECO:0000256" key="10">
    <source>
        <dbReference type="ARBA" id="ARBA00022843"/>
    </source>
</evidence>
<evidence type="ECO:0000256" key="14">
    <source>
        <dbReference type="ARBA" id="ARBA00023128"/>
    </source>
</evidence>
<gene>
    <name evidence="25" type="ORF">J4Q44_G00219560</name>
</gene>
<keyword evidence="9" id="KW-1000">Mitochondrion outer membrane</keyword>
<evidence type="ECO:0000256" key="4">
    <source>
        <dbReference type="ARBA" id="ARBA00022499"/>
    </source>
</evidence>
<dbReference type="GO" id="GO:0045087">
    <property type="term" value="P:innate immune response"/>
    <property type="evidence" value="ECO:0007669"/>
    <property type="project" value="UniProtKB-KW"/>
</dbReference>
<dbReference type="InterPro" id="IPR031964">
    <property type="entry name" value="CARD_dom"/>
</dbReference>
<keyword evidence="11" id="KW-0391">Immunity</keyword>
<evidence type="ECO:0000313" key="25">
    <source>
        <dbReference type="EMBL" id="KAK6306808.1"/>
    </source>
</evidence>
<feature type="compositionally biased region" description="Low complexity" evidence="22">
    <location>
        <begin position="388"/>
        <end position="400"/>
    </location>
</feature>
<evidence type="ECO:0000256" key="2">
    <source>
        <dbReference type="ARBA" id="ARBA00004572"/>
    </source>
</evidence>
<comment type="subcellular location">
    <subcellularLocation>
        <location evidence="2">Mitochondrion outer membrane</location>
        <topology evidence="2">Single-pass membrane protein</topology>
    </subcellularLocation>
    <subcellularLocation>
        <location evidence="1">Peroxisome</location>
    </subcellularLocation>
</comment>
<keyword evidence="3" id="KW-0488">Methylation</keyword>
<feature type="compositionally biased region" description="Polar residues" evidence="22">
    <location>
        <begin position="298"/>
        <end position="338"/>
    </location>
</feature>
<evidence type="ECO:0000256" key="7">
    <source>
        <dbReference type="ARBA" id="ARBA00022588"/>
    </source>
</evidence>
<dbReference type="GO" id="GO:0005741">
    <property type="term" value="C:mitochondrial outer membrane"/>
    <property type="evidence" value="ECO:0007669"/>
    <property type="project" value="UniProtKB-SubCell"/>
</dbReference>
<feature type="domain" description="Caspase recruitment" evidence="24">
    <location>
        <begin position="36"/>
        <end position="116"/>
    </location>
</feature>
<feature type="compositionally biased region" description="Pro residues" evidence="22">
    <location>
        <begin position="161"/>
        <end position="179"/>
    </location>
</feature>
<evidence type="ECO:0000256" key="15">
    <source>
        <dbReference type="ARBA" id="ARBA00023136"/>
    </source>
</evidence>
<feature type="transmembrane region" description="Helical" evidence="23">
    <location>
        <begin position="652"/>
        <end position="670"/>
    </location>
</feature>
<evidence type="ECO:0000256" key="12">
    <source>
        <dbReference type="ARBA" id="ARBA00022989"/>
    </source>
</evidence>
<feature type="compositionally biased region" description="Low complexity" evidence="22">
    <location>
        <begin position="140"/>
        <end position="155"/>
    </location>
</feature>
<evidence type="ECO:0000256" key="9">
    <source>
        <dbReference type="ARBA" id="ARBA00022787"/>
    </source>
</evidence>
<keyword evidence="7" id="KW-0399">Innate immunity</keyword>
<name>A0AAN8L7X5_9TELE</name>
<dbReference type="GO" id="GO:0035591">
    <property type="term" value="F:signaling adaptor activity"/>
    <property type="evidence" value="ECO:0007669"/>
    <property type="project" value="UniProtKB-ARBA"/>
</dbReference>
<dbReference type="GO" id="GO:0002753">
    <property type="term" value="P:cytoplasmic pattern recognition receptor signaling pathway"/>
    <property type="evidence" value="ECO:0007669"/>
    <property type="project" value="UniProtKB-ARBA"/>
</dbReference>
<evidence type="ECO:0000256" key="20">
    <source>
        <dbReference type="ARBA" id="ARBA00082620"/>
    </source>
</evidence>
<dbReference type="GO" id="GO:0045071">
    <property type="term" value="P:negative regulation of viral genome replication"/>
    <property type="evidence" value="ECO:0007669"/>
    <property type="project" value="UniProtKB-ARBA"/>
</dbReference>
<evidence type="ECO:0000313" key="26">
    <source>
        <dbReference type="Proteomes" id="UP001356427"/>
    </source>
</evidence>
<evidence type="ECO:0000256" key="3">
    <source>
        <dbReference type="ARBA" id="ARBA00022481"/>
    </source>
</evidence>
<evidence type="ECO:0000256" key="8">
    <source>
        <dbReference type="ARBA" id="ARBA00022692"/>
    </source>
</evidence>
<dbReference type="GO" id="GO:0032728">
    <property type="term" value="P:positive regulation of interferon-beta production"/>
    <property type="evidence" value="ECO:0007669"/>
    <property type="project" value="UniProtKB-ARBA"/>
</dbReference>
<dbReference type="CDD" id="cd08811">
    <property type="entry name" value="CARD_IPS1"/>
    <property type="match status" value="1"/>
</dbReference>
<sequence>MVSRDNFEVHPEVEYIHLRDQHMTMSLFAREKLSMHLRHRMGVFVSRVKATELMANLPCLTPSDREEIQAKKDFSGNYAAIQLLLDYVQKRMNWPEELISALVVLEHQDLADELRAEWNKHNQNNPSPPSAAVIRAHVHPAPSTSPESSEGSPSSLVLPAQPAPPEVAVPPVEAPPENSPHPKVAPEASPPPVVAAQPEAPPSSVPEAPVAVSSSEPAPQAPEAAVSPEIASEAAPSAVAAPQAEPQAAPSPVSAEEPTVISVPPVSHSEEAASSQPGHIETVSLGDNSSHGDAATQMALSETTPTLPVSDLALSQTESTPTPAALATAQSQTESTPTPAALATAQSPDRRPVQDTSPPTAKVTTFHQEAVEDSDPTQVTEDEQHTEPAQSPPSQLSSPAVDPVNQDDIFFSKPEVLLSEIMDSQPYSGDSTRLQRSVSGLEPATADVTSPVVVPDPVPHPVPTATPLPCRENGVPEEITEPLSHNEPQEDTYESLCLSSLGDQEVLLNVVHVSEDASIQNNDGQTPSMLVQNHNSQSQITPLSGSTDLVLSSGPNQHGQTEDSLGKAVSKSEESPGLIMIGQNTSTKHPDAPPRAPIGSVPIINGSSLAENHHLLEPVMMKTMMEASAVPELKQKQEERGGGGGRGGGGRGSYYLLGAAVVASALFVAWRMKK</sequence>
<evidence type="ECO:0000259" key="24">
    <source>
        <dbReference type="Pfam" id="PF16739"/>
    </source>
</evidence>
<reference evidence="25 26" key="1">
    <citation type="submission" date="2021-04" db="EMBL/GenBank/DDBJ databases">
        <authorList>
            <person name="De Guttry C."/>
            <person name="Zahm M."/>
            <person name="Klopp C."/>
            <person name="Cabau C."/>
            <person name="Louis A."/>
            <person name="Berthelot C."/>
            <person name="Parey E."/>
            <person name="Roest Crollius H."/>
            <person name="Montfort J."/>
            <person name="Robinson-Rechavi M."/>
            <person name="Bucao C."/>
            <person name="Bouchez O."/>
            <person name="Gislard M."/>
            <person name="Lluch J."/>
            <person name="Milhes M."/>
            <person name="Lampietro C."/>
            <person name="Lopez Roques C."/>
            <person name="Donnadieu C."/>
            <person name="Braasch I."/>
            <person name="Desvignes T."/>
            <person name="Postlethwait J."/>
            <person name="Bobe J."/>
            <person name="Wedekind C."/>
            <person name="Guiguen Y."/>
        </authorList>
    </citation>
    <scope>NUCLEOTIDE SEQUENCE [LARGE SCALE GENOMIC DNA]</scope>
    <source>
        <strain evidence="25">Cs_M1</strain>
        <tissue evidence="25">Blood</tissue>
    </source>
</reference>
<dbReference type="FunFam" id="1.10.533.10:FF:000063">
    <property type="entry name" value="Mitochondrial antiviral-signaling protein"/>
    <property type="match status" value="1"/>
</dbReference>
<evidence type="ECO:0000256" key="11">
    <source>
        <dbReference type="ARBA" id="ARBA00022859"/>
    </source>
</evidence>
<feature type="compositionally biased region" description="Polar residues" evidence="22">
    <location>
        <begin position="354"/>
        <end position="367"/>
    </location>
</feature>
<feature type="compositionally biased region" description="Basic and acidic residues" evidence="22">
    <location>
        <begin position="560"/>
        <end position="574"/>
    </location>
</feature>
<evidence type="ECO:0000256" key="5">
    <source>
        <dbReference type="ARBA" id="ARBA00022553"/>
    </source>
</evidence>
<evidence type="ECO:0000256" key="21">
    <source>
        <dbReference type="ARBA" id="ARBA00083233"/>
    </source>
</evidence>
<dbReference type="GO" id="GO:0005777">
    <property type="term" value="C:peroxisome"/>
    <property type="evidence" value="ECO:0007669"/>
    <property type="project" value="UniProtKB-SubCell"/>
</dbReference>
<keyword evidence="5" id="KW-0597">Phosphoprotein</keyword>
<dbReference type="AlphaFoldDB" id="A0AAN8L7X5"/>
<dbReference type="GO" id="GO:0032727">
    <property type="term" value="P:positive regulation of interferon-alpha production"/>
    <property type="evidence" value="ECO:0007669"/>
    <property type="project" value="UniProtKB-ARBA"/>
</dbReference>
<keyword evidence="8 23" id="KW-0812">Transmembrane</keyword>
<feature type="region of interest" description="Disordered" evidence="22">
    <location>
        <begin position="139"/>
        <end position="407"/>
    </location>
</feature>
<evidence type="ECO:0000256" key="13">
    <source>
        <dbReference type="ARBA" id="ARBA00023118"/>
    </source>
</evidence>
<evidence type="ECO:0000256" key="18">
    <source>
        <dbReference type="ARBA" id="ARBA00023288"/>
    </source>
</evidence>
<keyword evidence="12 23" id="KW-1133">Transmembrane helix</keyword>
<feature type="compositionally biased region" description="Low complexity" evidence="22">
    <location>
        <begin position="205"/>
        <end position="258"/>
    </location>
</feature>
<feature type="region of interest" description="Disordered" evidence="22">
    <location>
        <begin position="535"/>
        <end position="575"/>
    </location>
</feature>
<evidence type="ECO:0000256" key="16">
    <source>
        <dbReference type="ARBA" id="ARBA00023139"/>
    </source>
</evidence>
<dbReference type="GO" id="GO:0002230">
    <property type="term" value="P:positive regulation of defense response to virus by host"/>
    <property type="evidence" value="ECO:0007669"/>
    <property type="project" value="UniProtKB-ARBA"/>
</dbReference>
<keyword evidence="15 23" id="KW-0472">Membrane</keyword>
<dbReference type="Proteomes" id="UP001356427">
    <property type="component" value="Unassembled WGS sequence"/>
</dbReference>
<keyword evidence="18" id="KW-0449">Lipoprotein</keyword>